<organism evidence="2 3">
    <name type="scientific">Uncinocarpus reesii (strain UAMH 1704)</name>
    <dbReference type="NCBI Taxonomy" id="336963"/>
    <lineage>
        <taxon>Eukaryota</taxon>
        <taxon>Fungi</taxon>
        <taxon>Dikarya</taxon>
        <taxon>Ascomycota</taxon>
        <taxon>Pezizomycotina</taxon>
        <taxon>Eurotiomycetes</taxon>
        <taxon>Eurotiomycetidae</taxon>
        <taxon>Onygenales</taxon>
        <taxon>Onygenaceae</taxon>
        <taxon>Uncinocarpus</taxon>
    </lineage>
</organism>
<dbReference type="HOGENOM" id="CLU_1321766_0_0_1"/>
<evidence type="ECO:0000313" key="2">
    <source>
        <dbReference type="EMBL" id="EEP79471.1"/>
    </source>
</evidence>
<dbReference type="SUPFAM" id="SSF56112">
    <property type="entry name" value="Protein kinase-like (PK-like)"/>
    <property type="match status" value="1"/>
</dbReference>
<dbReference type="VEuPathDB" id="FungiDB:UREG_04317"/>
<dbReference type="Proteomes" id="UP000002058">
    <property type="component" value="Unassembled WGS sequence"/>
</dbReference>
<feature type="domain" description="Protein kinase" evidence="1">
    <location>
        <begin position="1"/>
        <end position="167"/>
    </location>
</feature>
<proteinExistence type="predicted"/>
<dbReference type="GO" id="GO:0005524">
    <property type="term" value="F:ATP binding"/>
    <property type="evidence" value="ECO:0007669"/>
    <property type="project" value="InterPro"/>
</dbReference>
<dbReference type="Pfam" id="PF00069">
    <property type="entry name" value="Pkinase"/>
    <property type="match status" value="1"/>
</dbReference>
<dbReference type="RefSeq" id="XP_002544800.1">
    <property type="nucleotide sequence ID" value="XM_002544754.1"/>
</dbReference>
<dbReference type="eggNOG" id="KOG0583">
    <property type="taxonomic scope" value="Eukaryota"/>
</dbReference>
<dbReference type="InterPro" id="IPR000719">
    <property type="entry name" value="Prot_kinase_dom"/>
</dbReference>
<accession>C4JNB1</accession>
<dbReference type="AlphaFoldDB" id="C4JNB1"/>
<keyword evidence="3" id="KW-1185">Reference proteome</keyword>
<dbReference type="InParanoid" id="C4JNB1"/>
<dbReference type="STRING" id="336963.C4JNB1"/>
<dbReference type="Gene3D" id="1.10.510.10">
    <property type="entry name" value="Transferase(Phosphotransferase) domain 1"/>
    <property type="match status" value="1"/>
</dbReference>
<gene>
    <name evidence="2" type="ORF">UREG_04317</name>
</gene>
<name>C4JNB1_UNCRE</name>
<dbReference type="KEGG" id="ure:UREG_04317"/>
<evidence type="ECO:0000313" key="3">
    <source>
        <dbReference type="Proteomes" id="UP000002058"/>
    </source>
</evidence>
<evidence type="ECO:0000259" key="1">
    <source>
        <dbReference type="PROSITE" id="PS50011"/>
    </source>
</evidence>
<sequence length="208" mass="24333">MGFCHNDLNTTNCLLDGNFNLKLTDFGRATTVGQFLEYTSAPWAMRLKAGPLKGTYGLCSARTEQFAVGSILYFMVYGHKPYEDTNQSGLELERRFEEMKFPDLGRHEIFDGLILACWHNVYPTMALVAYDFKRKTRDVASIPEEYEIIDRSKERKTCEALIQKGILGPEWALCFQPLWRKYLHAAKSMFIWHFLISLPRRIRFWLWL</sequence>
<dbReference type="OrthoDB" id="1668230at2759"/>
<dbReference type="GO" id="GO:0004672">
    <property type="term" value="F:protein kinase activity"/>
    <property type="evidence" value="ECO:0007669"/>
    <property type="project" value="InterPro"/>
</dbReference>
<protein>
    <recommendedName>
        <fullName evidence="1">Protein kinase domain-containing protein</fullName>
    </recommendedName>
</protein>
<dbReference type="EMBL" id="CH476616">
    <property type="protein sequence ID" value="EEP79471.1"/>
    <property type="molecule type" value="Genomic_DNA"/>
</dbReference>
<dbReference type="PROSITE" id="PS50011">
    <property type="entry name" value="PROTEIN_KINASE_DOM"/>
    <property type="match status" value="1"/>
</dbReference>
<dbReference type="GeneID" id="8438302"/>
<dbReference type="InterPro" id="IPR011009">
    <property type="entry name" value="Kinase-like_dom_sf"/>
</dbReference>
<reference evidence="3" key="1">
    <citation type="journal article" date="2009" name="Genome Res.">
        <title>Comparative genomic analyses of the human fungal pathogens Coccidioides and their relatives.</title>
        <authorList>
            <person name="Sharpton T.J."/>
            <person name="Stajich J.E."/>
            <person name="Rounsley S.D."/>
            <person name="Gardner M.J."/>
            <person name="Wortman J.R."/>
            <person name="Jordar V.S."/>
            <person name="Maiti R."/>
            <person name="Kodira C.D."/>
            <person name="Neafsey D.E."/>
            <person name="Zeng Q."/>
            <person name="Hung C.-Y."/>
            <person name="McMahan C."/>
            <person name="Muszewska A."/>
            <person name="Grynberg M."/>
            <person name="Mandel M.A."/>
            <person name="Kellner E.M."/>
            <person name="Barker B.M."/>
            <person name="Galgiani J.N."/>
            <person name="Orbach M.J."/>
            <person name="Kirkland T.N."/>
            <person name="Cole G.T."/>
            <person name="Henn M.R."/>
            <person name="Birren B.W."/>
            <person name="Taylor J.W."/>
        </authorList>
    </citation>
    <scope>NUCLEOTIDE SEQUENCE [LARGE SCALE GENOMIC DNA]</scope>
    <source>
        <strain evidence="3">UAMH 1704</strain>
    </source>
</reference>